<dbReference type="GO" id="GO:0070762">
    <property type="term" value="C:nuclear pore transmembrane ring"/>
    <property type="evidence" value="ECO:0007669"/>
    <property type="project" value="TreeGrafter"/>
</dbReference>
<evidence type="ECO:0000313" key="15">
    <source>
        <dbReference type="EMBL" id="KAK2610122.1"/>
    </source>
</evidence>
<name>A0AAD9SLP3_PHOAM</name>
<keyword evidence="12" id="KW-0539">Nucleus</keyword>
<evidence type="ECO:0000256" key="4">
    <source>
        <dbReference type="ARBA" id="ARBA00022448"/>
    </source>
</evidence>
<dbReference type="PANTHER" id="PTHR13269:SF6">
    <property type="entry name" value="NUCLEOPORIN NDC1"/>
    <property type="match status" value="1"/>
</dbReference>
<evidence type="ECO:0000256" key="10">
    <source>
        <dbReference type="ARBA" id="ARBA00023132"/>
    </source>
</evidence>
<keyword evidence="8 14" id="KW-1133">Transmembrane helix</keyword>
<keyword evidence="6" id="KW-0509">mRNA transport</keyword>
<evidence type="ECO:0000256" key="7">
    <source>
        <dbReference type="ARBA" id="ARBA00022927"/>
    </source>
</evidence>
<organism evidence="15 16">
    <name type="scientific">Phomopsis amygdali</name>
    <name type="common">Fusicoccum amygdali</name>
    <dbReference type="NCBI Taxonomy" id="1214568"/>
    <lineage>
        <taxon>Eukaryota</taxon>
        <taxon>Fungi</taxon>
        <taxon>Dikarya</taxon>
        <taxon>Ascomycota</taxon>
        <taxon>Pezizomycotina</taxon>
        <taxon>Sordariomycetes</taxon>
        <taxon>Sordariomycetidae</taxon>
        <taxon>Diaporthales</taxon>
        <taxon>Diaporthaceae</taxon>
        <taxon>Diaporthe</taxon>
    </lineage>
</organism>
<dbReference type="GO" id="GO:0006999">
    <property type="term" value="P:nuclear pore organization"/>
    <property type="evidence" value="ECO:0007669"/>
    <property type="project" value="TreeGrafter"/>
</dbReference>
<dbReference type="GO" id="GO:0106166">
    <property type="term" value="F:spindle pole body-nuclear membrane anchor activity"/>
    <property type="evidence" value="ECO:0007669"/>
    <property type="project" value="TreeGrafter"/>
</dbReference>
<keyword evidence="5 14" id="KW-0812">Transmembrane</keyword>
<evidence type="ECO:0000256" key="8">
    <source>
        <dbReference type="ARBA" id="ARBA00022989"/>
    </source>
</evidence>
<keyword evidence="16" id="KW-1185">Reference proteome</keyword>
<feature type="transmembrane region" description="Helical" evidence="14">
    <location>
        <begin position="203"/>
        <end position="222"/>
    </location>
</feature>
<dbReference type="GO" id="GO:0015031">
    <property type="term" value="P:protein transport"/>
    <property type="evidence" value="ECO:0007669"/>
    <property type="project" value="UniProtKB-KW"/>
</dbReference>
<keyword evidence="9" id="KW-0811">Translocation</keyword>
<feature type="transmembrane region" description="Helical" evidence="14">
    <location>
        <begin position="146"/>
        <end position="164"/>
    </location>
</feature>
<gene>
    <name evidence="15" type="ORF">N8I77_003577</name>
</gene>
<dbReference type="AlphaFoldDB" id="A0AAD9SLP3"/>
<feature type="transmembrane region" description="Helical" evidence="14">
    <location>
        <begin position="21"/>
        <end position="42"/>
    </location>
</feature>
<evidence type="ECO:0000256" key="5">
    <source>
        <dbReference type="ARBA" id="ARBA00022692"/>
    </source>
</evidence>
<feature type="region of interest" description="Disordered" evidence="13">
    <location>
        <begin position="376"/>
        <end position="404"/>
    </location>
</feature>
<evidence type="ECO:0000256" key="1">
    <source>
        <dbReference type="ARBA" id="ARBA00004232"/>
    </source>
</evidence>
<dbReference type="EMBL" id="JAUJFL010000002">
    <property type="protein sequence ID" value="KAK2610122.1"/>
    <property type="molecule type" value="Genomic_DNA"/>
</dbReference>
<protein>
    <submittedName>
        <fullName evidence="15">Uncharacterized protein</fullName>
    </submittedName>
</protein>
<comment type="similarity">
    <text evidence="3">Belongs to the NDC1 family.</text>
</comment>
<keyword evidence="11 14" id="KW-0472">Membrane</keyword>
<evidence type="ECO:0000256" key="11">
    <source>
        <dbReference type="ARBA" id="ARBA00023136"/>
    </source>
</evidence>
<keyword evidence="4" id="KW-0813">Transport</keyword>
<evidence type="ECO:0000256" key="3">
    <source>
        <dbReference type="ARBA" id="ARBA00005760"/>
    </source>
</evidence>
<keyword evidence="10" id="KW-0906">Nuclear pore complex</keyword>
<accession>A0AAD9SLP3</accession>
<dbReference type="GO" id="GO:0031965">
    <property type="term" value="C:nuclear membrane"/>
    <property type="evidence" value="ECO:0007669"/>
    <property type="project" value="UniProtKB-SubCell"/>
</dbReference>
<reference evidence="15" key="1">
    <citation type="submission" date="2023-06" db="EMBL/GenBank/DDBJ databases">
        <authorList>
            <person name="Noh H."/>
        </authorList>
    </citation>
    <scope>NUCLEOTIDE SEQUENCE</scope>
    <source>
        <strain evidence="15">DUCC20226</strain>
    </source>
</reference>
<feature type="transmembrane region" description="Helical" evidence="14">
    <location>
        <begin position="48"/>
        <end position="72"/>
    </location>
</feature>
<evidence type="ECO:0000256" key="13">
    <source>
        <dbReference type="SAM" id="MobiDB-lite"/>
    </source>
</evidence>
<proteinExistence type="inferred from homology"/>
<evidence type="ECO:0000256" key="2">
    <source>
        <dbReference type="ARBA" id="ARBA00004567"/>
    </source>
</evidence>
<dbReference type="GO" id="GO:0005816">
    <property type="term" value="C:spindle pole body"/>
    <property type="evidence" value="ECO:0007669"/>
    <property type="project" value="TreeGrafter"/>
</dbReference>
<keyword evidence="7" id="KW-0653">Protein transport</keyword>
<dbReference type="InterPro" id="IPR019049">
    <property type="entry name" value="Nucleoporin_prot_Ndc1/Nup"/>
</dbReference>
<comment type="subcellular location">
    <subcellularLocation>
        <location evidence="1">Nucleus membrane</location>
        <topology evidence="1">Multi-pass membrane protein</topology>
    </subcellularLocation>
    <subcellularLocation>
        <location evidence="2">Nucleus</location>
        <location evidence="2">Nuclear pore complex</location>
    </subcellularLocation>
</comment>
<evidence type="ECO:0000256" key="6">
    <source>
        <dbReference type="ARBA" id="ARBA00022816"/>
    </source>
</evidence>
<feature type="transmembrane region" description="Helical" evidence="14">
    <location>
        <begin position="257"/>
        <end position="279"/>
    </location>
</feature>
<dbReference type="GO" id="GO:0070631">
    <property type="term" value="P:spindle pole body localization"/>
    <property type="evidence" value="ECO:0007669"/>
    <property type="project" value="TreeGrafter"/>
</dbReference>
<evidence type="ECO:0000313" key="16">
    <source>
        <dbReference type="Proteomes" id="UP001265746"/>
    </source>
</evidence>
<dbReference type="Proteomes" id="UP001265746">
    <property type="component" value="Unassembled WGS sequence"/>
</dbReference>
<dbReference type="Pfam" id="PF09531">
    <property type="entry name" value="Ndc1_Nup"/>
    <property type="match status" value="1"/>
</dbReference>
<dbReference type="GO" id="GO:0051028">
    <property type="term" value="P:mRNA transport"/>
    <property type="evidence" value="ECO:0007669"/>
    <property type="project" value="UniProtKB-KW"/>
</dbReference>
<evidence type="ECO:0000256" key="14">
    <source>
        <dbReference type="SAM" id="Phobius"/>
    </source>
</evidence>
<evidence type="ECO:0000256" key="9">
    <source>
        <dbReference type="ARBA" id="ARBA00023010"/>
    </source>
</evidence>
<comment type="caution">
    <text evidence="15">The sequence shown here is derived from an EMBL/GenBank/DDBJ whole genome shotgun (WGS) entry which is preliminary data.</text>
</comment>
<sequence length="635" mass="70377">MAPVRRAPYKDFLQPALHRRFTSTASILLAIALVESVVLASWDSLFWAVFPIGPTGIRAFFIFLCGLAIIVLRIAQYHVGYRTSNSGLQTFLKYAVTSQTLEAVVSYTLSSWLFSQIYLWSATEDLAWVSVQPGVGGRVRLNEKPIFFTAHFLVLGIIHGALHISRDDDRLRLRSAGLRANDAAATDAPPTWSTRLMSEVPLLAHRALVQTLAVLAFNIFFYHAFLRSLAWRIALAFFRPFYTMPKTNLAPATYGGISFPLWVKCSCASFMLLFLWLAGSRMFSMFLVRPPLKNGNPLTSESKDPNGSLLNGLKSKKLPIKCFATWELALIARDFQPRRKAIYQDIDRKDGPMWSQVYALCLQIVKDVETRIDGYGKAPAADPPTPVPANTDTKPVVEKPASSDQVLVTTPTKKTLRGEVEKIVRTTAVSPGQPSRLSPYVQKGVAQAKGYVEDIARQATGSDATDNPFQYWTRQILGSPLGRPFKQSFSRRITTVVLGEPFGEPALIINAISALTNLAVLSLAEDSFGNVQRDVAAIIRTFTAVATKLDAFKANFPLHWTDHDAERECTEVDAILETLKEALGQLITSFGPYARDLRLTFADMRHAREVAGLPAREGGAIARVDAARPEMRQLR</sequence>
<evidence type="ECO:0000256" key="12">
    <source>
        <dbReference type="ARBA" id="ARBA00023242"/>
    </source>
</evidence>
<dbReference type="PANTHER" id="PTHR13269">
    <property type="entry name" value="NUCLEOPORIN NDC1"/>
    <property type="match status" value="1"/>
</dbReference>